<gene>
    <name evidence="3" type="ORF">SAMN05444279_12236</name>
</gene>
<keyword evidence="1" id="KW-1133">Transmembrane helix</keyword>
<dbReference type="InterPro" id="IPR012495">
    <property type="entry name" value="TadE-like_dom"/>
</dbReference>
<protein>
    <recommendedName>
        <fullName evidence="2">TadE-like domain-containing protein</fullName>
    </recommendedName>
</protein>
<keyword evidence="4" id="KW-1185">Reference proteome</keyword>
<evidence type="ECO:0000256" key="1">
    <source>
        <dbReference type="SAM" id="Phobius"/>
    </source>
</evidence>
<reference evidence="3 4" key="1">
    <citation type="submission" date="2016-11" db="EMBL/GenBank/DDBJ databases">
        <authorList>
            <person name="Varghese N."/>
            <person name="Submissions S."/>
        </authorList>
    </citation>
    <scope>NUCLEOTIDE SEQUENCE [LARGE SCALE GENOMIC DNA]</scope>
    <source>
        <strain evidence="3 4">DSM 29341</strain>
    </source>
</reference>
<organism evidence="3 4">
    <name type="scientific">Ruegeria intermedia</name>
    <dbReference type="NCBI Taxonomy" id="996115"/>
    <lineage>
        <taxon>Bacteria</taxon>
        <taxon>Pseudomonadati</taxon>
        <taxon>Pseudomonadota</taxon>
        <taxon>Alphaproteobacteria</taxon>
        <taxon>Rhodobacterales</taxon>
        <taxon>Roseobacteraceae</taxon>
        <taxon>Ruegeria</taxon>
    </lineage>
</organism>
<proteinExistence type="predicted"/>
<keyword evidence="1" id="KW-0472">Membrane</keyword>
<accession>A0A1M4ZXL4</accession>
<evidence type="ECO:0000313" key="4">
    <source>
        <dbReference type="Proteomes" id="UP000325134"/>
    </source>
</evidence>
<dbReference type="OrthoDB" id="7907064at2"/>
<dbReference type="AlphaFoldDB" id="A0A1M4ZXL4"/>
<dbReference type="EMBL" id="FQVK01000022">
    <property type="protein sequence ID" value="SHF22793.1"/>
    <property type="molecule type" value="Genomic_DNA"/>
</dbReference>
<name>A0A1M4ZXL4_9RHOB</name>
<keyword evidence="1" id="KW-0812">Transmembrane</keyword>
<evidence type="ECO:0000259" key="2">
    <source>
        <dbReference type="Pfam" id="PF07811"/>
    </source>
</evidence>
<sequence length="186" mass="20977">MIRKLLSKFRLFRRNEGGMATIEFIFWFPIFVGTTYSAVEVGIGAFNHANLERALDETIRDVRLNNLAKYTTNVQQGWTHDLLKEIVCDKAAFIPDCDANLALELTRVDPYSGHTLSTRPYCADTPATIQQNPIFNPGGSDELMIVRACVEVNPLWAGSILGWMTSQRDNGQYELHATTVFVYEPT</sequence>
<feature type="transmembrane region" description="Helical" evidence="1">
    <location>
        <begin position="20"/>
        <end position="39"/>
    </location>
</feature>
<evidence type="ECO:0000313" key="3">
    <source>
        <dbReference type="EMBL" id="SHF22793.1"/>
    </source>
</evidence>
<feature type="domain" description="TadE-like" evidence="2">
    <location>
        <begin position="18"/>
        <end position="60"/>
    </location>
</feature>
<dbReference type="Proteomes" id="UP000325134">
    <property type="component" value="Unassembled WGS sequence"/>
</dbReference>
<dbReference type="Pfam" id="PF07811">
    <property type="entry name" value="TadE"/>
    <property type="match status" value="1"/>
</dbReference>
<dbReference type="RefSeq" id="WP_149776780.1">
    <property type="nucleotide sequence ID" value="NZ_FQVK01000022.1"/>
</dbReference>